<protein>
    <submittedName>
        <fullName evidence="2">Uncharacterized protein</fullName>
    </submittedName>
</protein>
<proteinExistence type="predicted"/>
<evidence type="ECO:0000313" key="3">
    <source>
        <dbReference type="Proteomes" id="UP000002488"/>
    </source>
</evidence>
<name>C6LQD6_GIAIB</name>
<dbReference type="AlphaFoldDB" id="C6LQD6"/>
<evidence type="ECO:0000256" key="1">
    <source>
        <dbReference type="SAM" id="MobiDB-lite"/>
    </source>
</evidence>
<dbReference type="OMA" id="QTETLSW"/>
<organism evidence="2 3">
    <name type="scientific">Giardia intestinalis (strain ATCC 50581 / GS clone H7)</name>
    <name type="common">Giardia lamblia</name>
    <dbReference type="NCBI Taxonomy" id="598745"/>
    <lineage>
        <taxon>Eukaryota</taxon>
        <taxon>Metamonada</taxon>
        <taxon>Diplomonadida</taxon>
        <taxon>Hexamitidae</taxon>
        <taxon>Giardiinae</taxon>
        <taxon>Giardia</taxon>
    </lineage>
</organism>
<dbReference type="EMBL" id="ACGJ01001242">
    <property type="protein sequence ID" value="EET01758.1"/>
    <property type="molecule type" value="Genomic_DNA"/>
</dbReference>
<dbReference type="OrthoDB" id="10252849at2759"/>
<reference evidence="2 3" key="1">
    <citation type="journal article" date="2009" name="PLoS Pathog.">
        <title>Draft genome sequencing of giardia intestinalis assemblage B isolate GS: is human giardiasis caused by two different species?</title>
        <authorList>
            <person name="Franzen O."/>
            <person name="Jerlstrom-Hultqvist J."/>
            <person name="Castro E."/>
            <person name="Sherwood E."/>
            <person name="Ankarklev J."/>
            <person name="Reiner D.S."/>
            <person name="Palm D."/>
            <person name="Andersson J.O."/>
            <person name="Andersson B."/>
            <person name="Svard S.G."/>
        </authorList>
    </citation>
    <scope>NUCLEOTIDE SEQUENCE [LARGE SCALE GENOMIC DNA]</scope>
    <source>
        <strain evidence="3">ATCC 50581 / GS clone H7</strain>
    </source>
</reference>
<sequence>MDEQQGGIPEREKLINKEYKRRELQSFARIAGVRANSRNDELYEELLAWLDKQGGPSQVKTPQLTPILPQDAAAATGTISETPHESGLRGSVDNDEERVRTPVIHVPPKNDEPDVPYVQFAGKVAIMVSPSLPQSRFQDHIKASGLPVPMVNETSEMQRQQEAQQQEQEDKPANDSLFHVLETSNTSVSTPSIQQAQPINESSVMSQTYADSVAIKTTESLQKPNFNFSGMQTETLSWQASSNNATALGLEDHHQVTRERQFEALKNLITEQFSNIRRRIKRQFDEQIHKFQRLAQVSLITVPPHLRAVSLQAILEGELPQSKQAVSESLIETLSKLKRAAIQ</sequence>
<gene>
    <name evidence="2" type="ORF">GL50581_962</name>
</gene>
<dbReference type="Proteomes" id="UP000002488">
    <property type="component" value="Unassembled WGS sequence"/>
</dbReference>
<evidence type="ECO:0000313" key="2">
    <source>
        <dbReference type="EMBL" id="EET01758.1"/>
    </source>
</evidence>
<comment type="caution">
    <text evidence="2">The sequence shown here is derived from an EMBL/GenBank/DDBJ whole genome shotgun (WGS) entry which is preliminary data.</text>
</comment>
<feature type="region of interest" description="Disordered" evidence="1">
    <location>
        <begin position="73"/>
        <end position="110"/>
    </location>
</feature>
<dbReference type="VEuPathDB" id="GiardiaDB:GL50581_962"/>
<accession>C6LQD6</accession>